<proteinExistence type="inferred from homology"/>
<dbReference type="SMART" id="SM00226">
    <property type="entry name" value="LMWPc"/>
    <property type="match status" value="1"/>
</dbReference>
<keyword evidence="8" id="KW-1185">Reference proteome</keyword>
<dbReference type="Proteomes" id="UP000013909">
    <property type="component" value="Unassembled WGS sequence"/>
</dbReference>
<dbReference type="InterPro" id="IPR036196">
    <property type="entry name" value="Ptyr_pPase_sf"/>
</dbReference>
<dbReference type="Gene3D" id="3.40.50.2300">
    <property type="match status" value="1"/>
</dbReference>
<comment type="similarity">
    <text evidence="1">Belongs to the low molecular weight phosphotyrosine protein phosphatase family.</text>
</comment>
<dbReference type="EC" id="3.1.3.48" evidence="2"/>
<feature type="active site" evidence="5">
    <location>
        <position position="14"/>
    </location>
</feature>
<keyword evidence="3 7" id="KW-0378">Hydrolase</keyword>
<dbReference type="AlphaFoldDB" id="R7ZU36"/>
<feature type="active site" description="Nucleophile" evidence="5">
    <location>
        <position position="8"/>
    </location>
</feature>
<dbReference type="RefSeq" id="WP_010853992.1">
    <property type="nucleotide sequence ID" value="NZ_AQHR01000050.1"/>
</dbReference>
<sequence length="164" mass="18539">MIKVLFICLGNICRSPLAEAIFNAKVTAKGLNGRICSDSCGTSDFHIGELPDERTLACADRHGIPINHRGRQLRRSDFRDFDYLITMDTSNYQNTLKLAHRHKLKVSHVHLLGEFSAGSFIKDVPDPYYGGEEGFENVYQILDSYIDQFLSVLENHPRVNGKPE</sequence>
<evidence type="ECO:0000313" key="7">
    <source>
        <dbReference type="EMBL" id="EON77635.1"/>
    </source>
</evidence>
<dbReference type="PANTHER" id="PTHR11717:SF7">
    <property type="entry name" value="LOW MOLECULAR WEIGHT PHOSPHOTYROSINE PROTEIN PHOSPHATASE"/>
    <property type="match status" value="1"/>
</dbReference>
<dbReference type="PATRIC" id="fig|1288963.3.peg.1844"/>
<dbReference type="CDD" id="cd16343">
    <property type="entry name" value="LMWPTP"/>
    <property type="match status" value="1"/>
</dbReference>
<gene>
    <name evidence="7" type="ORF">ADIS_1854</name>
</gene>
<evidence type="ECO:0000256" key="3">
    <source>
        <dbReference type="ARBA" id="ARBA00022801"/>
    </source>
</evidence>
<feature type="active site" description="Proton donor" evidence="5">
    <location>
        <position position="126"/>
    </location>
</feature>
<comment type="caution">
    <text evidence="7">The sequence shown here is derived from an EMBL/GenBank/DDBJ whole genome shotgun (WGS) entry which is preliminary data.</text>
</comment>
<evidence type="ECO:0000256" key="1">
    <source>
        <dbReference type="ARBA" id="ARBA00011063"/>
    </source>
</evidence>
<accession>R7ZU36</accession>
<organism evidence="7 8">
    <name type="scientific">Lunatimonas lonarensis</name>
    <dbReference type="NCBI Taxonomy" id="1232681"/>
    <lineage>
        <taxon>Bacteria</taxon>
        <taxon>Pseudomonadati</taxon>
        <taxon>Bacteroidota</taxon>
        <taxon>Cytophagia</taxon>
        <taxon>Cytophagales</taxon>
        <taxon>Cyclobacteriaceae</taxon>
    </lineage>
</organism>
<dbReference type="InterPro" id="IPR050438">
    <property type="entry name" value="LMW_PTPase"/>
</dbReference>
<evidence type="ECO:0000256" key="5">
    <source>
        <dbReference type="PIRSR" id="PIRSR617867-1"/>
    </source>
</evidence>
<dbReference type="STRING" id="1232681.ADIS_1854"/>
<dbReference type="InterPro" id="IPR023485">
    <property type="entry name" value="Ptyr_pPase"/>
</dbReference>
<dbReference type="SUPFAM" id="SSF52788">
    <property type="entry name" value="Phosphotyrosine protein phosphatases I"/>
    <property type="match status" value="1"/>
</dbReference>
<feature type="domain" description="Phosphotyrosine protein phosphatase I" evidence="6">
    <location>
        <begin position="2"/>
        <end position="152"/>
    </location>
</feature>
<keyword evidence="4" id="KW-0904">Protein phosphatase</keyword>
<dbReference type="InterPro" id="IPR017867">
    <property type="entry name" value="Tyr_phospatase_low_mol_wt"/>
</dbReference>
<protein>
    <recommendedName>
        <fullName evidence="2">protein-tyrosine-phosphatase</fullName>
        <ecNumber evidence="2">3.1.3.48</ecNumber>
    </recommendedName>
</protein>
<dbReference type="PANTHER" id="PTHR11717">
    <property type="entry name" value="LOW MOLECULAR WEIGHT PROTEIN TYROSINE PHOSPHATASE"/>
    <property type="match status" value="1"/>
</dbReference>
<evidence type="ECO:0000256" key="4">
    <source>
        <dbReference type="ARBA" id="ARBA00022912"/>
    </source>
</evidence>
<dbReference type="GO" id="GO:0004725">
    <property type="term" value="F:protein tyrosine phosphatase activity"/>
    <property type="evidence" value="ECO:0007669"/>
    <property type="project" value="UniProtKB-EC"/>
</dbReference>
<dbReference type="OrthoDB" id="9784339at2"/>
<evidence type="ECO:0000259" key="6">
    <source>
        <dbReference type="SMART" id="SM00226"/>
    </source>
</evidence>
<reference evidence="7 8" key="1">
    <citation type="submission" date="2013-02" db="EMBL/GenBank/DDBJ databases">
        <title>A novel strain isolated from Lonar lake, Maharashtra, India.</title>
        <authorList>
            <person name="Singh A."/>
        </authorList>
    </citation>
    <scope>NUCLEOTIDE SEQUENCE [LARGE SCALE GENOMIC DNA]</scope>
    <source>
        <strain evidence="7 8">AK24</strain>
    </source>
</reference>
<evidence type="ECO:0000256" key="2">
    <source>
        <dbReference type="ARBA" id="ARBA00013064"/>
    </source>
</evidence>
<dbReference type="EMBL" id="AQHR01000050">
    <property type="protein sequence ID" value="EON77635.1"/>
    <property type="molecule type" value="Genomic_DNA"/>
</dbReference>
<name>R7ZU36_9BACT</name>
<evidence type="ECO:0000313" key="8">
    <source>
        <dbReference type="Proteomes" id="UP000013909"/>
    </source>
</evidence>
<dbReference type="Pfam" id="PF01451">
    <property type="entry name" value="LMWPc"/>
    <property type="match status" value="1"/>
</dbReference>
<dbReference type="PRINTS" id="PR00719">
    <property type="entry name" value="LMWPTPASE"/>
</dbReference>